<dbReference type="NCBIfam" id="TIGR00643">
    <property type="entry name" value="recG"/>
    <property type="match status" value="1"/>
</dbReference>
<comment type="function">
    <text evidence="15">Plays a critical role in recombination and DNA repair. Helps process Holliday junction intermediates to mature products by catalyzing branch migration. Has replication fork regression activity, unwinds stalled or blocked replication forks to make a HJ that can be resolved. Has a DNA unwinding activity characteristic of a DNA helicase with 3'-5' polarity.</text>
</comment>
<comment type="catalytic activity">
    <reaction evidence="12 15">
        <text>Couples ATP hydrolysis with the unwinding of duplex DNA by translocating in the 3'-5' direction.</text>
        <dbReference type="EC" id="5.6.2.4"/>
    </reaction>
</comment>
<evidence type="ECO:0000259" key="16">
    <source>
        <dbReference type="PROSITE" id="PS51192"/>
    </source>
</evidence>
<dbReference type="RefSeq" id="WP_213166754.1">
    <property type="nucleotide sequence ID" value="NZ_CP058559.1"/>
</dbReference>
<dbReference type="PANTHER" id="PTHR47964:SF1">
    <property type="entry name" value="ATP-DEPENDENT DNA HELICASE HOMOLOG RECG, CHLOROPLASTIC"/>
    <property type="match status" value="1"/>
</dbReference>
<keyword evidence="3 15" id="KW-0547">Nucleotide-binding</keyword>
<dbReference type="CDD" id="cd17992">
    <property type="entry name" value="DEXHc_RecG"/>
    <property type="match status" value="1"/>
</dbReference>
<dbReference type="GO" id="GO:0016787">
    <property type="term" value="F:hydrolase activity"/>
    <property type="evidence" value="ECO:0007669"/>
    <property type="project" value="UniProtKB-KW"/>
</dbReference>
<gene>
    <name evidence="18" type="primary">recG</name>
    <name evidence="18" type="ORF">HYG86_17080</name>
</gene>
<dbReference type="InterPro" id="IPR027417">
    <property type="entry name" value="P-loop_NTPase"/>
</dbReference>
<dbReference type="SMART" id="SM00490">
    <property type="entry name" value="HELICc"/>
    <property type="match status" value="1"/>
</dbReference>
<dbReference type="PANTHER" id="PTHR47964">
    <property type="entry name" value="ATP-DEPENDENT DNA HELICASE HOMOLOG RECG, CHLOROPLASTIC"/>
    <property type="match status" value="1"/>
</dbReference>
<evidence type="ECO:0000256" key="15">
    <source>
        <dbReference type="RuleBase" id="RU363016"/>
    </source>
</evidence>
<dbReference type="InterPro" id="IPR047112">
    <property type="entry name" value="RecG/Mfd"/>
</dbReference>
<accession>A0A7G9WCF1</accession>
<dbReference type="Proteomes" id="UP000516160">
    <property type="component" value="Chromosome"/>
</dbReference>
<evidence type="ECO:0000256" key="3">
    <source>
        <dbReference type="ARBA" id="ARBA00022741"/>
    </source>
</evidence>
<dbReference type="EC" id="5.6.2.4" evidence="13 15"/>
<dbReference type="InterPro" id="IPR014001">
    <property type="entry name" value="Helicase_ATP-bd"/>
</dbReference>
<evidence type="ECO:0000256" key="10">
    <source>
        <dbReference type="ARBA" id="ARBA00023204"/>
    </source>
</evidence>
<keyword evidence="5 15" id="KW-0378">Hydrolase</keyword>
<dbReference type="EMBL" id="CP058559">
    <property type="protein sequence ID" value="QNO16363.1"/>
    <property type="molecule type" value="Genomic_DNA"/>
</dbReference>
<dbReference type="NCBIfam" id="NF008165">
    <property type="entry name" value="PRK10917.1-3"/>
    <property type="match status" value="1"/>
</dbReference>
<sequence length="677" mass="76771">MLKRDIQFLKGVGPQRAKLFKKLGVETVEDLLFFIPRDLQRITNANSLTNLQDKEKVSLEGQIVETPFLKKVRNNLSFINTTISTGNGRVKIVIFNRPYLLNKLKVNSFVAIEGVYNNQYKQITVSDLKFPSSKSVAINEKTPESKYVPVYNSTEELSQKIIRQTIFAALTTIKNIDDSLPEEFRLRFGLHSLSESIRGIHLPVSEQHWHKCKNRFIFEELTVFQTAMLYSKQLAHNEIGIQQYIDNRTVEGFINNLKFSLTDDQKKVIGDILRDMGSQRSMNRLVQGDVGSGKTIVATVALLVAALSGGQGVLLAPTEILAEQHYKNLYPIFKEHKIEVVILTSSTKDKEKIYMKIQGGESQVVIGTHAVLQQNVEYKNLSLIVTDEQHRFGVKQRAALRAKGKHPDVLVMSATPIPRTLSQVLYGDLDVSMIKQMPMGRKPILTYSVSPQSREKVYEFIIKELKQGKQGYIICPLIEESEKVTGESAITYHSNVSKIFDKYKVGLLHGQMKQEEKDQAMLKFKEGYFNMLVSTTVVEVGVDVPNATVIVIENAEKFGLAQLHQLRGRVGRSSLQSYCILICHSNSETAKKRMGIMTSTTDGFRISEEDLKLRGPGEFFGIRQHGLPEFKYFNLLNDLSQVSKGKEAAEFLISKLQDERYAHIFSKISDFYHNYLN</sequence>
<keyword evidence="10 15" id="KW-0234">DNA repair</keyword>
<dbReference type="SMART" id="SM00487">
    <property type="entry name" value="DEXDc"/>
    <property type="match status" value="1"/>
</dbReference>
<dbReference type="PROSITE" id="PS51194">
    <property type="entry name" value="HELICASE_CTER"/>
    <property type="match status" value="1"/>
</dbReference>
<evidence type="ECO:0000256" key="13">
    <source>
        <dbReference type="ARBA" id="ARBA00034808"/>
    </source>
</evidence>
<evidence type="ECO:0000256" key="14">
    <source>
        <dbReference type="ARBA" id="ARBA00048988"/>
    </source>
</evidence>
<evidence type="ECO:0000256" key="4">
    <source>
        <dbReference type="ARBA" id="ARBA00022763"/>
    </source>
</evidence>
<evidence type="ECO:0000256" key="2">
    <source>
        <dbReference type="ARBA" id="ARBA00017846"/>
    </source>
</evidence>
<dbReference type="Pfam" id="PF00270">
    <property type="entry name" value="DEAD"/>
    <property type="match status" value="1"/>
</dbReference>
<dbReference type="GO" id="GO:0006281">
    <property type="term" value="P:DNA repair"/>
    <property type="evidence" value="ECO:0007669"/>
    <property type="project" value="UniProtKB-UniRule"/>
</dbReference>
<feature type="domain" description="Helicase ATP-binding" evidence="16">
    <location>
        <begin position="275"/>
        <end position="434"/>
    </location>
</feature>
<evidence type="ECO:0000256" key="9">
    <source>
        <dbReference type="ARBA" id="ARBA00023172"/>
    </source>
</evidence>
<dbReference type="Pfam" id="PF00271">
    <property type="entry name" value="Helicase_C"/>
    <property type="match status" value="1"/>
</dbReference>
<organism evidence="18 19">
    <name type="scientific">Alkalicella caledoniensis</name>
    <dbReference type="NCBI Taxonomy" id="2731377"/>
    <lineage>
        <taxon>Bacteria</taxon>
        <taxon>Bacillati</taxon>
        <taxon>Bacillota</taxon>
        <taxon>Clostridia</taxon>
        <taxon>Eubacteriales</taxon>
        <taxon>Proteinivoracaceae</taxon>
        <taxon>Alkalicella</taxon>
    </lineage>
</organism>
<evidence type="ECO:0000256" key="12">
    <source>
        <dbReference type="ARBA" id="ARBA00034617"/>
    </source>
</evidence>
<name>A0A7G9WCF1_ALKCA</name>
<keyword evidence="19" id="KW-1185">Reference proteome</keyword>
<evidence type="ECO:0000256" key="6">
    <source>
        <dbReference type="ARBA" id="ARBA00022806"/>
    </source>
</evidence>
<dbReference type="Gene3D" id="3.40.50.300">
    <property type="entry name" value="P-loop containing nucleotide triphosphate hydrolases"/>
    <property type="match status" value="2"/>
</dbReference>
<dbReference type="GO" id="GO:0043138">
    <property type="term" value="F:3'-5' DNA helicase activity"/>
    <property type="evidence" value="ECO:0007669"/>
    <property type="project" value="UniProtKB-EC"/>
</dbReference>
<evidence type="ECO:0000313" key="19">
    <source>
        <dbReference type="Proteomes" id="UP000516160"/>
    </source>
</evidence>
<proteinExistence type="inferred from homology"/>
<dbReference type="GO" id="GO:0003677">
    <property type="term" value="F:DNA binding"/>
    <property type="evidence" value="ECO:0007669"/>
    <property type="project" value="UniProtKB-KW"/>
</dbReference>
<dbReference type="AlphaFoldDB" id="A0A7G9WCF1"/>
<dbReference type="Pfam" id="PF17191">
    <property type="entry name" value="RecG_wedge"/>
    <property type="match status" value="1"/>
</dbReference>
<dbReference type="InterPro" id="IPR011545">
    <property type="entry name" value="DEAD/DEAH_box_helicase_dom"/>
</dbReference>
<dbReference type="InterPro" id="IPR033454">
    <property type="entry name" value="RecG_wedge"/>
</dbReference>
<keyword evidence="4 15" id="KW-0227">DNA damage</keyword>
<dbReference type="SUPFAM" id="SSF50249">
    <property type="entry name" value="Nucleic acid-binding proteins"/>
    <property type="match status" value="1"/>
</dbReference>
<comment type="similarity">
    <text evidence="1 15">Belongs to the helicase family. RecG subfamily.</text>
</comment>
<dbReference type="InterPro" id="IPR001650">
    <property type="entry name" value="Helicase_C-like"/>
</dbReference>
<dbReference type="SUPFAM" id="SSF52540">
    <property type="entry name" value="P-loop containing nucleoside triphosphate hydrolases"/>
    <property type="match status" value="2"/>
</dbReference>
<dbReference type="NCBIfam" id="NF008168">
    <property type="entry name" value="PRK10917.2-2"/>
    <property type="match status" value="1"/>
</dbReference>
<evidence type="ECO:0000256" key="1">
    <source>
        <dbReference type="ARBA" id="ARBA00007504"/>
    </source>
</evidence>
<keyword evidence="11" id="KW-0413">Isomerase</keyword>
<dbReference type="GO" id="GO:0006310">
    <property type="term" value="P:DNA recombination"/>
    <property type="evidence" value="ECO:0007669"/>
    <property type="project" value="UniProtKB-UniRule"/>
</dbReference>
<keyword evidence="6 15" id="KW-0347">Helicase</keyword>
<evidence type="ECO:0000256" key="5">
    <source>
        <dbReference type="ARBA" id="ARBA00022801"/>
    </source>
</evidence>
<keyword evidence="8" id="KW-0238">DNA-binding</keyword>
<dbReference type="Gene3D" id="2.40.50.140">
    <property type="entry name" value="Nucleic acid-binding proteins"/>
    <property type="match status" value="1"/>
</dbReference>
<evidence type="ECO:0000313" key="18">
    <source>
        <dbReference type="EMBL" id="QNO16363.1"/>
    </source>
</evidence>
<dbReference type="KEGG" id="acae:HYG86_17080"/>
<keyword evidence="7 15" id="KW-0067">ATP-binding</keyword>
<comment type="catalytic activity">
    <reaction evidence="14 15">
        <text>ATP + H2O = ADP + phosphate + H(+)</text>
        <dbReference type="Rhea" id="RHEA:13065"/>
        <dbReference type="ChEBI" id="CHEBI:15377"/>
        <dbReference type="ChEBI" id="CHEBI:15378"/>
        <dbReference type="ChEBI" id="CHEBI:30616"/>
        <dbReference type="ChEBI" id="CHEBI:43474"/>
        <dbReference type="ChEBI" id="CHEBI:456216"/>
        <dbReference type="EC" id="5.6.2.4"/>
    </reaction>
</comment>
<dbReference type="GO" id="GO:0005524">
    <property type="term" value="F:ATP binding"/>
    <property type="evidence" value="ECO:0007669"/>
    <property type="project" value="UniProtKB-KW"/>
</dbReference>
<evidence type="ECO:0000256" key="7">
    <source>
        <dbReference type="ARBA" id="ARBA00022840"/>
    </source>
</evidence>
<dbReference type="InterPro" id="IPR012340">
    <property type="entry name" value="NA-bd_OB-fold"/>
</dbReference>
<keyword evidence="9 15" id="KW-0233">DNA recombination</keyword>
<evidence type="ECO:0000256" key="8">
    <source>
        <dbReference type="ARBA" id="ARBA00023125"/>
    </source>
</evidence>
<dbReference type="PROSITE" id="PS51192">
    <property type="entry name" value="HELICASE_ATP_BIND_1"/>
    <property type="match status" value="1"/>
</dbReference>
<feature type="domain" description="Helicase C-terminal" evidence="17">
    <location>
        <begin position="456"/>
        <end position="612"/>
    </location>
</feature>
<protein>
    <recommendedName>
        <fullName evidence="2 15">ATP-dependent DNA helicase RecG</fullName>
        <ecNumber evidence="13 15">5.6.2.4</ecNumber>
    </recommendedName>
</protein>
<reference evidence="18 19" key="1">
    <citation type="submission" date="2020-07" db="EMBL/GenBank/DDBJ databases">
        <title>Alkalicella. sp. LB2 genome.</title>
        <authorList>
            <person name="Postec A."/>
            <person name="Quemeneur M."/>
        </authorList>
    </citation>
    <scope>NUCLEOTIDE SEQUENCE [LARGE SCALE GENOMIC DNA]</scope>
    <source>
        <strain evidence="18 19">LB2</strain>
    </source>
</reference>
<dbReference type="InterPro" id="IPR004609">
    <property type="entry name" value="ATP-dep_DNA_helicase_RecG"/>
</dbReference>
<evidence type="ECO:0000256" key="11">
    <source>
        <dbReference type="ARBA" id="ARBA00023235"/>
    </source>
</evidence>
<evidence type="ECO:0000259" key="17">
    <source>
        <dbReference type="PROSITE" id="PS51194"/>
    </source>
</evidence>